<proteinExistence type="predicted"/>
<dbReference type="InterPro" id="IPR018713">
    <property type="entry name" value="MPAB/Lcp_cat_dom"/>
</dbReference>
<feature type="domain" description="ER-bound oxygenase mpaB/mpaB'/Rubber oxygenase catalytic" evidence="2">
    <location>
        <begin position="35"/>
        <end position="255"/>
    </location>
</feature>
<evidence type="ECO:0000259" key="2">
    <source>
        <dbReference type="Pfam" id="PF09995"/>
    </source>
</evidence>
<evidence type="ECO:0000313" key="3">
    <source>
        <dbReference type="EMBL" id="HGY93540.1"/>
    </source>
</evidence>
<evidence type="ECO:0000256" key="1">
    <source>
        <dbReference type="SAM" id="MobiDB-lite"/>
    </source>
</evidence>
<accession>A0A7V5CSV1</accession>
<organism evidence="3">
    <name type="scientific">Acidobacterium capsulatum</name>
    <dbReference type="NCBI Taxonomy" id="33075"/>
    <lineage>
        <taxon>Bacteria</taxon>
        <taxon>Pseudomonadati</taxon>
        <taxon>Acidobacteriota</taxon>
        <taxon>Terriglobia</taxon>
        <taxon>Terriglobales</taxon>
        <taxon>Acidobacteriaceae</taxon>
        <taxon>Acidobacterium</taxon>
    </lineage>
</organism>
<dbReference type="GO" id="GO:0016491">
    <property type="term" value="F:oxidoreductase activity"/>
    <property type="evidence" value="ECO:0007669"/>
    <property type="project" value="InterPro"/>
</dbReference>
<name>A0A7V5CSV1_9BACT</name>
<dbReference type="Pfam" id="PF09995">
    <property type="entry name" value="MPAB_Lcp_cat"/>
    <property type="match status" value="1"/>
</dbReference>
<dbReference type="PANTHER" id="PTHR36151:SF3">
    <property type="entry name" value="ER-BOUND OXYGENASE MPAB_MPAB'_RUBBER OXYGENASE CATALYTIC DOMAIN-CONTAINING PROTEIN"/>
    <property type="match status" value="1"/>
</dbReference>
<dbReference type="PANTHER" id="PTHR36151">
    <property type="entry name" value="BLR2777 PROTEIN"/>
    <property type="match status" value="1"/>
</dbReference>
<reference evidence="3" key="1">
    <citation type="journal article" date="2020" name="mSystems">
        <title>Genome- and Community-Level Interaction Insights into Carbon Utilization and Element Cycling Functions of Hydrothermarchaeota in Hydrothermal Sediment.</title>
        <authorList>
            <person name="Zhou Z."/>
            <person name="Liu Y."/>
            <person name="Xu W."/>
            <person name="Pan J."/>
            <person name="Luo Z.H."/>
            <person name="Li M."/>
        </authorList>
    </citation>
    <scope>NUCLEOTIDE SEQUENCE [LARGE SCALE GENOMIC DNA]</scope>
    <source>
        <strain evidence="3">SpSt-855</strain>
    </source>
</reference>
<protein>
    <submittedName>
        <fullName evidence="3">DUF2236 domain-containing protein</fullName>
    </submittedName>
</protein>
<gene>
    <name evidence="3" type="ORF">ENW50_02455</name>
</gene>
<sequence>MQPVTPHDFATRSQAAASHSAPPGHGLFGPASMSWRVNRESALFLAAGRASLLQLAHPWVAVALDQHSSIRRDPLARFHNTFRLVFPMVFGTTQQALAASRHLYGLHTRIQGTLPESAGSHAQGSPYMANEVEALLWVFATLVESALVAHDAVLPPLTAAEREQYYADSVRLAALFGIPAAALPASWSAFQHYFAAMLTSSQLSVGPLALDLAHGVLHGTGTWLPVPGWYRALTAWWMPEPLRSAFAPAFGPAFELADSRPHTEATARRALRYLAATYRHWPSPVRFVGPYREACARLNGRRAGPLTRLSNRFWTGAPHMLFAPPKA</sequence>
<dbReference type="EMBL" id="DTKL01000015">
    <property type="protein sequence ID" value="HGY93540.1"/>
    <property type="molecule type" value="Genomic_DNA"/>
</dbReference>
<comment type="caution">
    <text evidence="3">The sequence shown here is derived from an EMBL/GenBank/DDBJ whole genome shotgun (WGS) entry which is preliminary data.</text>
</comment>
<dbReference type="AlphaFoldDB" id="A0A7V5CSV1"/>
<feature type="region of interest" description="Disordered" evidence="1">
    <location>
        <begin position="1"/>
        <end position="23"/>
    </location>
</feature>